<name>A0A9D4J0D0_DREPO</name>
<reference evidence="1" key="1">
    <citation type="journal article" date="2019" name="bioRxiv">
        <title>The Genome of the Zebra Mussel, Dreissena polymorpha: A Resource for Invasive Species Research.</title>
        <authorList>
            <person name="McCartney M.A."/>
            <person name="Auch B."/>
            <person name="Kono T."/>
            <person name="Mallez S."/>
            <person name="Zhang Y."/>
            <person name="Obille A."/>
            <person name="Becker A."/>
            <person name="Abrahante J.E."/>
            <person name="Garbe J."/>
            <person name="Badalamenti J.P."/>
            <person name="Herman A."/>
            <person name="Mangelson H."/>
            <person name="Liachko I."/>
            <person name="Sullivan S."/>
            <person name="Sone E.D."/>
            <person name="Koren S."/>
            <person name="Silverstein K.A.T."/>
            <person name="Beckman K.B."/>
            <person name="Gohl D.M."/>
        </authorList>
    </citation>
    <scope>NUCLEOTIDE SEQUENCE</scope>
    <source>
        <strain evidence="1">Duluth1</strain>
        <tissue evidence="1">Whole animal</tissue>
    </source>
</reference>
<dbReference type="EMBL" id="JAIWYP010000007">
    <property type="protein sequence ID" value="KAH3795051.1"/>
    <property type="molecule type" value="Genomic_DNA"/>
</dbReference>
<dbReference type="Proteomes" id="UP000828390">
    <property type="component" value="Unassembled WGS sequence"/>
</dbReference>
<gene>
    <name evidence="1" type="ORF">DPMN_148596</name>
</gene>
<comment type="caution">
    <text evidence="1">The sequence shown here is derived from an EMBL/GenBank/DDBJ whole genome shotgun (WGS) entry which is preliminary data.</text>
</comment>
<keyword evidence="2" id="KW-1185">Reference proteome</keyword>
<protein>
    <submittedName>
        <fullName evidence="1">Uncharacterized protein</fullName>
    </submittedName>
</protein>
<accession>A0A9D4J0D0</accession>
<sequence length="59" mass="6828">MCLKCNTKIHLLQRNFQNFLGEDPMLLPSIEFKPSHTYATTDPFSLAIELNTLTHLCNY</sequence>
<proteinExistence type="predicted"/>
<evidence type="ECO:0000313" key="1">
    <source>
        <dbReference type="EMBL" id="KAH3795051.1"/>
    </source>
</evidence>
<organism evidence="1 2">
    <name type="scientific">Dreissena polymorpha</name>
    <name type="common">Zebra mussel</name>
    <name type="synonym">Mytilus polymorpha</name>
    <dbReference type="NCBI Taxonomy" id="45954"/>
    <lineage>
        <taxon>Eukaryota</taxon>
        <taxon>Metazoa</taxon>
        <taxon>Spiralia</taxon>
        <taxon>Lophotrochozoa</taxon>
        <taxon>Mollusca</taxon>
        <taxon>Bivalvia</taxon>
        <taxon>Autobranchia</taxon>
        <taxon>Heteroconchia</taxon>
        <taxon>Euheterodonta</taxon>
        <taxon>Imparidentia</taxon>
        <taxon>Neoheterodontei</taxon>
        <taxon>Myida</taxon>
        <taxon>Dreissenoidea</taxon>
        <taxon>Dreissenidae</taxon>
        <taxon>Dreissena</taxon>
    </lineage>
</organism>
<reference evidence="1" key="2">
    <citation type="submission" date="2020-11" db="EMBL/GenBank/DDBJ databases">
        <authorList>
            <person name="McCartney M.A."/>
            <person name="Auch B."/>
            <person name="Kono T."/>
            <person name="Mallez S."/>
            <person name="Becker A."/>
            <person name="Gohl D.M."/>
            <person name="Silverstein K.A.T."/>
            <person name="Koren S."/>
            <person name="Bechman K.B."/>
            <person name="Herman A."/>
            <person name="Abrahante J.E."/>
            <person name="Garbe J."/>
        </authorList>
    </citation>
    <scope>NUCLEOTIDE SEQUENCE</scope>
    <source>
        <strain evidence="1">Duluth1</strain>
        <tissue evidence="1">Whole animal</tissue>
    </source>
</reference>
<evidence type="ECO:0000313" key="2">
    <source>
        <dbReference type="Proteomes" id="UP000828390"/>
    </source>
</evidence>
<dbReference type="AlphaFoldDB" id="A0A9D4J0D0"/>